<evidence type="ECO:0000256" key="5">
    <source>
        <dbReference type="ARBA" id="ARBA00022847"/>
    </source>
</evidence>
<dbReference type="OrthoDB" id="9766690at2"/>
<dbReference type="Proteomes" id="UP000006380">
    <property type="component" value="Chromosome"/>
</dbReference>
<protein>
    <submittedName>
        <fullName evidence="10">Sodium ion-motive force-driven serine/threonine transporter</fullName>
    </submittedName>
</protein>
<comment type="subcellular location">
    <subcellularLocation>
        <location evidence="1">Membrane</location>
        <topology evidence="1">Multi-pass membrane protein</topology>
    </subcellularLocation>
</comment>
<keyword evidence="4 9" id="KW-0812">Transmembrane</keyword>
<evidence type="ECO:0000256" key="9">
    <source>
        <dbReference type="SAM" id="Phobius"/>
    </source>
</evidence>
<dbReference type="HOGENOM" id="CLU_044581_0_0_7"/>
<dbReference type="GO" id="GO:0005295">
    <property type="term" value="F:neutral L-amino acid:sodium symporter activity"/>
    <property type="evidence" value="ECO:0007669"/>
    <property type="project" value="TreeGrafter"/>
</dbReference>
<feature type="transmembrane region" description="Helical" evidence="9">
    <location>
        <begin position="315"/>
        <end position="341"/>
    </location>
</feature>
<dbReference type="InterPro" id="IPR036458">
    <property type="entry name" value="Na:dicarbo_symporter_sf"/>
</dbReference>
<evidence type="ECO:0000256" key="3">
    <source>
        <dbReference type="ARBA" id="ARBA00022475"/>
    </source>
</evidence>
<feature type="transmembrane region" description="Helical" evidence="9">
    <location>
        <begin position="72"/>
        <end position="99"/>
    </location>
</feature>
<keyword evidence="7 9" id="KW-1133">Transmembrane helix</keyword>
<proteinExistence type="inferred from homology"/>
<keyword evidence="8 9" id="KW-0472">Membrane</keyword>
<keyword evidence="5" id="KW-0769">Symport</keyword>
<sequence length="433" mass="45245">MISKLTKRYADGNLIVQILVGIVLGIIVGFWTHQMVAPFNELIKNGVTDAAQLDAVKGAAQMANSIANGIAILGNLFVGALKAVAPVLVFALVATSIITKEFGHTKGMQKVICLYLVGTFLASVVAVIFSFLFPTEILLKGVEKASMGAPQNVVTVLKDLIFKMVENPISALGSGNYIGIITWAVGGGIAMRGCSPETKKIFSDISDGLTKIVKFVIRLAPFGIFGIVAISIHETGFDALKSYIKLICILVSAMLTVAFVIYPLIAFLITKKNPYPLVMTCLRESAITAFFTRSSAANIPVNMALCKKLGLKEELYSISIPLGATINMGGAAVTIGIMTLAAVNSIPSITVTFGDALLLSFIAAIGACGASGVAGGSLLLIPLACALFGINNDIAMQVVAVGFIIGVIQDSVETALNSSSDVLFTAIASETSN</sequence>
<evidence type="ECO:0000256" key="8">
    <source>
        <dbReference type="ARBA" id="ARBA00023136"/>
    </source>
</evidence>
<dbReference type="STRING" id="360105.CCV52592_0702"/>
<dbReference type="Pfam" id="PF00375">
    <property type="entry name" value="SDF"/>
    <property type="match status" value="1"/>
</dbReference>
<keyword evidence="2" id="KW-0813">Transport</keyword>
<evidence type="ECO:0000256" key="1">
    <source>
        <dbReference type="ARBA" id="ARBA00004141"/>
    </source>
</evidence>
<dbReference type="EMBL" id="CP000767">
    <property type="protein sequence ID" value="EAU00382.1"/>
    <property type="molecule type" value="Genomic_DNA"/>
</dbReference>
<dbReference type="HAMAP" id="MF_01582">
    <property type="entry name" value="Ser_Thr_transp_SstT"/>
    <property type="match status" value="1"/>
</dbReference>
<dbReference type="InterPro" id="IPR001991">
    <property type="entry name" value="Na-dicarboxylate_symporter"/>
</dbReference>
<dbReference type="InterPro" id="IPR023025">
    <property type="entry name" value="Ser_Thr_transp_SstT"/>
</dbReference>
<dbReference type="AlphaFoldDB" id="A7GZ89"/>
<evidence type="ECO:0000256" key="7">
    <source>
        <dbReference type="ARBA" id="ARBA00022989"/>
    </source>
</evidence>
<evidence type="ECO:0000313" key="11">
    <source>
        <dbReference type="Proteomes" id="UP000006380"/>
    </source>
</evidence>
<dbReference type="RefSeq" id="WP_011992463.1">
    <property type="nucleotide sequence ID" value="NC_009715.2"/>
</dbReference>
<dbReference type="KEGG" id="ccv:CCV52592_0702"/>
<dbReference type="PANTHER" id="PTHR42865">
    <property type="entry name" value="PROTON/GLUTAMATE-ASPARTATE SYMPORTER"/>
    <property type="match status" value="1"/>
</dbReference>
<keyword evidence="3" id="KW-1003">Cell membrane</keyword>
<evidence type="ECO:0000313" key="10">
    <source>
        <dbReference type="EMBL" id="EAU00382.1"/>
    </source>
</evidence>
<dbReference type="PRINTS" id="PR00173">
    <property type="entry name" value="EDTRNSPORT"/>
</dbReference>
<evidence type="ECO:0000256" key="2">
    <source>
        <dbReference type="ARBA" id="ARBA00022448"/>
    </source>
</evidence>
<feature type="transmembrane region" description="Helical" evidence="9">
    <location>
        <begin position="111"/>
        <end position="133"/>
    </location>
</feature>
<name>A7GZ89_CAMC5</name>
<reference evidence="10" key="1">
    <citation type="submission" date="2016-07" db="EMBL/GenBank/DDBJ databases">
        <title>Comparative genomics of the Campylobacter concisus group.</title>
        <authorList>
            <person name="Miller W.G."/>
            <person name="Yee E."/>
            <person name="Chapman M.H."/>
            <person name="Huynh S."/>
            <person name="Bono J.L."/>
            <person name="On S.L.W."/>
            <person name="StLeger J."/>
            <person name="Foster G."/>
            <person name="Parker C.T."/>
        </authorList>
    </citation>
    <scope>NUCLEOTIDE SEQUENCE</scope>
    <source>
        <strain evidence="10">525.92</strain>
    </source>
</reference>
<keyword evidence="6" id="KW-0029">Amino-acid transport</keyword>
<evidence type="ECO:0000256" key="4">
    <source>
        <dbReference type="ARBA" id="ARBA00022692"/>
    </source>
</evidence>
<feature type="transmembrane region" description="Helical" evidence="9">
    <location>
        <begin position="169"/>
        <end position="191"/>
    </location>
</feature>
<feature type="transmembrane region" description="Helical" evidence="9">
    <location>
        <begin position="12"/>
        <end position="32"/>
    </location>
</feature>
<feature type="transmembrane region" description="Helical" evidence="9">
    <location>
        <begin position="212"/>
        <end position="232"/>
    </location>
</feature>
<feature type="transmembrane region" description="Helical" evidence="9">
    <location>
        <begin position="361"/>
        <end position="388"/>
    </location>
</feature>
<dbReference type="PANTHER" id="PTHR42865:SF8">
    <property type="entry name" value="SERINE_THREONINE TRANSPORTER SSTT"/>
    <property type="match status" value="1"/>
</dbReference>
<dbReference type="Gene3D" id="1.10.3860.10">
    <property type="entry name" value="Sodium:dicarboxylate symporter"/>
    <property type="match status" value="1"/>
</dbReference>
<evidence type="ECO:0000256" key="6">
    <source>
        <dbReference type="ARBA" id="ARBA00022970"/>
    </source>
</evidence>
<dbReference type="SUPFAM" id="SSF118215">
    <property type="entry name" value="Proton glutamate symport protein"/>
    <property type="match status" value="1"/>
</dbReference>
<feature type="transmembrane region" description="Helical" evidence="9">
    <location>
        <begin position="244"/>
        <end position="269"/>
    </location>
</feature>
<dbReference type="GO" id="GO:0005886">
    <property type="term" value="C:plasma membrane"/>
    <property type="evidence" value="ECO:0007669"/>
    <property type="project" value="TreeGrafter"/>
</dbReference>
<accession>A7GZ89</accession>
<dbReference type="GO" id="GO:0015826">
    <property type="term" value="P:threonine transport"/>
    <property type="evidence" value="ECO:0007669"/>
    <property type="project" value="InterPro"/>
</dbReference>
<dbReference type="NCBIfam" id="NF010151">
    <property type="entry name" value="PRK13628.1"/>
    <property type="match status" value="1"/>
</dbReference>
<keyword evidence="11" id="KW-1185">Reference proteome</keyword>
<gene>
    <name evidence="10" type="primary">sstT</name>
    <name evidence="10" type="ORF">CCV52592_0702</name>
</gene>
<organism evidence="10 11">
    <name type="scientific">Campylobacter curvus (strain 525.92)</name>
    <dbReference type="NCBI Taxonomy" id="360105"/>
    <lineage>
        <taxon>Bacteria</taxon>
        <taxon>Pseudomonadati</taxon>
        <taxon>Campylobacterota</taxon>
        <taxon>Epsilonproteobacteria</taxon>
        <taxon>Campylobacterales</taxon>
        <taxon>Campylobacteraceae</taxon>
        <taxon>Campylobacter</taxon>
    </lineage>
</organism>
<dbReference type="GO" id="GO:0032329">
    <property type="term" value="P:serine transport"/>
    <property type="evidence" value="ECO:0007669"/>
    <property type="project" value="InterPro"/>
</dbReference>